<dbReference type="GO" id="GO:0032259">
    <property type="term" value="P:methylation"/>
    <property type="evidence" value="ECO:0007669"/>
    <property type="project" value="UniProtKB-KW"/>
</dbReference>
<reference evidence="4 5" key="2">
    <citation type="journal article" date="2016" name="Genome Announc.">
        <title>Complete Genome Sequence of a Strain of Azospirillum thiophilum Isolated from a Sulfide Spring.</title>
        <authorList>
            <person name="Fomenkov A."/>
            <person name="Vincze T."/>
            <person name="Grabovich M."/>
            <person name="Anton B.P."/>
            <person name="Dubinina G."/>
            <person name="Orlova M."/>
            <person name="Belousova E."/>
            <person name="Roberts R.J."/>
        </authorList>
    </citation>
    <scope>NUCLEOTIDE SEQUENCE [LARGE SCALE GENOMIC DNA]</scope>
    <source>
        <strain evidence="4 5">BV-S</strain>
    </source>
</reference>
<dbReference type="CDD" id="cd02440">
    <property type="entry name" value="AdoMet_MTases"/>
    <property type="match status" value="1"/>
</dbReference>
<dbReference type="SUPFAM" id="SSF53335">
    <property type="entry name" value="S-adenosyl-L-methionine-dependent methyltransferases"/>
    <property type="match status" value="1"/>
</dbReference>
<keyword evidence="5" id="KW-1185">Reference proteome</keyword>
<sequence length="299" mass="32325">MTSPDSMTVFDRALVRRRRDRAVAEFTDHSFLFEEIADRLADRLEDVIRPFPLALDVGCHDGAMGRALTGRKGIERLVACDLSPAFARAAGGRGTVAIAADEEFLPFAPGSFDLAVSNLSLHWVNDLPGALVQIRQALKPDGFFCAAMLGGQTLNELRRCLYEAEMDVAGGVSPRVSPFAEIKDAGGLLQRAGFALPVVDSDVITVTYSDAFALMRELRGMGETNAVLARRKVPATRGLLFDAARRYAELYAEPDGRIPVTFEVLYLAGWSPHESQQQPLKPGSGQVPLGDALKGGGIH</sequence>
<evidence type="ECO:0000256" key="1">
    <source>
        <dbReference type="ARBA" id="ARBA00022603"/>
    </source>
</evidence>
<dbReference type="InterPro" id="IPR050602">
    <property type="entry name" value="Malonyl-ACP_OMT"/>
</dbReference>
<dbReference type="EMBL" id="CP012401">
    <property type="protein sequence ID" value="ALG70183.1"/>
    <property type="molecule type" value="Genomic_DNA"/>
</dbReference>
<name>A0AAC8VV97_9PROT</name>
<feature type="domain" description="Methyltransferase type 11" evidence="3">
    <location>
        <begin position="55"/>
        <end position="145"/>
    </location>
</feature>
<protein>
    <submittedName>
        <fullName evidence="4">SAM-dependent methyltransferase</fullName>
    </submittedName>
</protein>
<dbReference type="Pfam" id="PF08241">
    <property type="entry name" value="Methyltransf_11"/>
    <property type="match status" value="1"/>
</dbReference>
<keyword evidence="1 4" id="KW-0489">Methyltransferase</keyword>
<evidence type="ECO:0000259" key="3">
    <source>
        <dbReference type="Pfam" id="PF08241"/>
    </source>
</evidence>
<dbReference type="RefSeq" id="WP_045581448.1">
    <property type="nucleotide sequence ID" value="NZ_CP012401.1"/>
</dbReference>
<dbReference type="KEGG" id="ati:AL072_03800"/>
<dbReference type="AlphaFoldDB" id="A0AAC8VV97"/>
<dbReference type="InterPro" id="IPR013216">
    <property type="entry name" value="Methyltransf_11"/>
</dbReference>
<dbReference type="InterPro" id="IPR029063">
    <property type="entry name" value="SAM-dependent_MTases_sf"/>
</dbReference>
<evidence type="ECO:0000313" key="5">
    <source>
        <dbReference type="Proteomes" id="UP000069935"/>
    </source>
</evidence>
<dbReference type="PANTHER" id="PTHR13090">
    <property type="entry name" value="ARGININE-HYDROXYLASE NDUFAF5, MITOCHONDRIAL"/>
    <property type="match status" value="1"/>
</dbReference>
<dbReference type="PANTHER" id="PTHR13090:SF1">
    <property type="entry name" value="ARGININE-HYDROXYLASE NDUFAF5, MITOCHONDRIAL"/>
    <property type="match status" value="1"/>
</dbReference>
<proteinExistence type="predicted"/>
<dbReference type="Gene3D" id="3.40.50.150">
    <property type="entry name" value="Vaccinia Virus protein VP39"/>
    <property type="match status" value="1"/>
</dbReference>
<organism evidence="4 5">
    <name type="scientific">Azospirillum thiophilum</name>
    <dbReference type="NCBI Taxonomy" id="528244"/>
    <lineage>
        <taxon>Bacteria</taxon>
        <taxon>Pseudomonadati</taxon>
        <taxon>Pseudomonadota</taxon>
        <taxon>Alphaproteobacteria</taxon>
        <taxon>Rhodospirillales</taxon>
        <taxon>Azospirillaceae</taxon>
        <taxon>Azospirillum</taxon>
    </lineage>
</organism>
<gene>
    <name evidence="4" type="ORF">AL072_03800</name>
</gene>
<dbReference type="GO" id="GO:0008757">
    <property type="term" value="F:S-adenosylmethionine-dependent methyltransferase activity"/>
    <property type="evidence" value="ECO:0007669"/>
    <property type="project" value="InterPro"/>
</dbReference>
<keyword evidence="2" id="KW-0808">Transferase</keyword>
<dbReference type="Proteomes" id="UP000069935">
    <property type="component" value="Chromosome 1"/>
</dbReference>
<accession>A0AAC8VV97</accession>
<evidence type="ECO:0000313" key="4">
    <source>
        <dbReference type="EMBL" id="ALG70183.1"/>
    </source>
</evidence>
<reference evidence="5" key="1">
    <citation type="submission" date="2015-08" db="EMBL/GenBank/DDBJ databases">
        <title>Complete Genome Sequence of Azospirillum thiophilum BV-S.</title>
        <authorList>
            <person name="Fomenkov A."/>
            <person name="Vincze T."/>
            <person name="Grabovich M."/>
            <person name="Dubinina G."/>
            <person name="Orlova M."/>
            <person name="Belousova E."/>
            <person name="Roberts R.J."/>
        </authorList>
    </citation>
    <scope>NUCLEOTIDE SEQUENCE [LARGE SCALE GENOMIC DNA]</scope>
    <source>
        <strain evidence="5">BV-S</strain>
    </source>
</reference>
<evidence type="ECO:0000256" key="2">
    <source>
        <dbReference type="ARBA" id="ARBA00022679"/>
    </source>
</evidence>